<keyword evidence="4" id="KW-0539">Nucleus</keyword>
<evidence type="ECO:0000313" key="12">
    <source>
        <dbReference type="RefSeq" id="XP_025063325.1"/>
    </source>
</evidence>
<dbReference type="RefSeq" id="XP_025063315.1">
    <property type="nucleotide sequence ID" value="XM_025207530.1"/>
</dbReference>
<organism evidence="7 9">
    <name type="scientific">Alligator sinensis</name>
    <name type="common">Chinese alligator</name>
    <dbReference type="NCBI Taxonomy" id="38654"/>
    <lineage>
        <taxon>Eukaryota</taxon>
        <taxon>Metazoa</taxon>
        <taxon>Chordata</taxon>
        <taxon>Craniata</taxon>
        <taxon>Vertebrata</taxon>
        <taxon>Euteleostomi</taxon>
        <taxon>Archelosauria</taxon>
        <taxon>Archosauria</taxon>
        <taxon>Crocodylia</taxon>
        <taxon>Alligatoridae</taxon>
        <taxon>Alligatorinae</taxon>
        <taxon>Alligator</taxon>
    </lineage>
</organism>
<protein>
    <submittedName>
        <fullName evidence="8 9">Microtubule-associated tumor suppressor 1 isoform X1</fullName>
    </submittedName>
</protein>
<dbReference type="RefSeq" id="XP_025063312.1">
    <property type="nucleotide sequence ID" value="XM_025207527.1"/>
</dbReference>
<dbReference type="STRING" id="38654.A0A1U8DH60"/>
<feature type="coiled-coil region" evidence="5">
    <location>
        <begin position="994"/>
        <end position="1263"/>
    </location>
</feature>
<evidence type="ECO:0000313" key="11">
    <source>
        <dbReference type="RefSeq" id="XP_025063315.1"/>
    </source>
</evidence>
<evidence type="ECO:0000313" key="9">
    <source>
        <dbReference type="RefSeq" id="XP_025063309.1"/>
    </source>
</evidence>
<feature type="compositionally biased region" description="Low complexity" evidence="6">
    <location>
        <begin position="790"/>
        <end position="831"/>
    </location>
</feature>
<dbReference type="PANTHER" id="PTHR24200">
    <property type="entry name" value="TOUCAN, ISOFORM A"/>
    <property type="match status" value="1"/>
</dbReference>
<dbReference type="PANTHER" id="PTHR24200:SF7">
    <property type="entry name" value="MICROTUBULE-ASSOCIATED TUMOR SUPPRESSOR 1"/>
    <property type="match status" value="1"/>
</dbReference>
<dbReference type="SUPFAM" id="SSF58113">
    <property type="entry name" value="Apolipoprotein A-I"/>
    <property type="match status" value="1"/>
</dbReference>
<dbReference type="eggNOG" id="ENOG502QPVG">
    <property type="taxonomic scope" value="Eukaryota"/>
</dbReference>
<evidence type="ECO:0000313" key="7">
    <source>
        <dbReference type="Proteomes" id="UP000189705"/>
    </source>
</evidence>
<dbReference type="Proteomes" id="UP000189705">
    <property type="component" value="Unplaced"/>
</dbReference>
<feature type="compositionally biased region" description="Polar residues" evidence="6">
    <location>
        <begin position="1316"/>
        <end position="1329"/>
    </location>
</feature>
<feature type="region of interest" description="Disordered" evidence="6">
    <location>
        <begin position="523"/>
        <end position="562"/>
    </location>
</feature>
<evidence type="ECO:0000256" key="1">
    <source>
        <dbReference type="ARBA" id="ARBA00004123"/>
    </source>
</evidence>
<proteinExistence type="inferred from homology"/>
<feature type="compositionally biased region" description="Low complexity" evidence="6">
    <location>
        <begin position="872"/>
        <end position="883"/>
    </location>
</feature>
<dbReference type="InterPro" id="IPR051293">
    <property type="entry name" value="MTUS1/CCDC69"/>
</dbReference>
<feature type="compositionally biased region" description="Low complexity" evidence="6">
    <location>
        <begin position="1304"/>
        <end position="1315"/>
    </location>
</feature>
<feature type="region of interest" description="Disordered" evidence="6">
    <location>
        <begin position="753"/>
        <end position="831"/>
    </location>
</feature>
<dbReference type="CTD" id="57509"/>
<sequence length="1329" mass="147356">MNVEKIEEEARNGLQSPLLIQDENGDKTTCNKTNLTPLMNCTTGTNRNSVSQNNKIEQAEDADFKDMGDIKSISLNQQCIGTFDILNTAGEFVSVSPVLSDTGATCVPSAAEQTCMCVLDHNLKEPTRFRKDHLDLTGRQGQSTEQFIPYNLTDTNFTMHLTTSELSQNVNSRDEAGHANMTLDVANVDTSLAISKTLEEMREDEHEDMCFTVCTSSEDVIVRKSFDTSSPERTLSSSVLEASVGPNTSNNICSDLAMLPSASSDACEQPLKNTNYVDIASQNRESFKKEIQPLKLVGEWVEPHCKSSISPEYFCMYEDAPTKYLHSTPEHNKTDKCPTKTGVNYLANDLCILPIQSFDESIEQKQILNGASKHITKEQNAFKNSVFQDVQSKSVAYESIPESIAKPEGTVSPELKCEATFVVFSPIAYESHSTACTSTPIEKSKNTTFSVSALSEVGSIPSKLGKNDMVEREHGRRTSLKSSLGQIAGKPANGSPTTLMATKTRKIEIVSFPKPNFKNVKPKVMSRPVIQSKESASSKSLGLPQLSTISSSSPVSSPKQLSSSIKTLKKRIYLDCDTKVATSLNKQHVHKQVSPSQLVCAATHSKNASHRVPKTPALKQNPEDADKASSSNSAYSSVAATAVTYEQNSKGTLSNKMENANALAHPCISNVHQTWAENEQNLNIRRLSETEALRRDAVNETFELSSVPLVSSVKAGAAQRKNMHKEGTITLRNTPVSKAEVAVSVFNSKRGSENKNVCAVKRSPPQRPVLLSSSGVGSSPRGISAPVRNSPASWSSSGKSLPKSKVPVLRRTPSISSVSSTQSEQSTCSNNSTSATIIIRNGEWPSTNGHQNGTSGCIFLKPVPRPRVHSLKSTPKGTKTKSGALNQCLPNSSGTLLQAKRTNEARSNQLLGTPGRNGPRCLSVLNSFDKGKQRTPKSSCIQTQTSPDAHSYEIKTHELAQYKAKCENQRGIILQLKKLLACSNRNFEALTVVIQHVQSEREEALKHHEELSQELVNLRGELVTTSAACEKLEKDRNELQAAYEGFVQKLNQQHQNDLAELEERLKEFYTAECEKLQSICIEEAEKYKEQLQKQVDNLNITHENFKLELETSHSEKIEELKKEYESSFSELKNAHELERKSLEASFREKQESLEKKIDELKQDNDSLNEKLKLEEQKRIAKEKANLKNPQIMYLEQELESLKAVLEIKNEKLHQQDIKLMKMERLGENNTTLMDRLKKVQQENEELKARMNKHVELSRQLSTEQAVLQESLEKESKVNKRLSMENEELLWKLHNGDLCSPRKLSPSSPSVPFQSPRNSGTFSNPTVSPR</sequence>
<evidence type="ECO:0000256" key="6">
    <source>
        <dbReference type="SAM" id="MobiDB-lite"/>
    </source>
</evidence>
<evidence type="ECO:0000256" key="4">
    <source>
        <dbReference type="ARBA" id="ARBA00023242"/>
    </source>
</evidence>
<feature type="region of interest" description="Disordered" evidence="6">
    <location>
        <begin position="1299"/>
        <end position="1329"/>
    </location>
</feature>
<feature type="region of interest" description="Disordered" evidence="6">
    <location>
        <begin position="868"/>
        <end position="887"/>
    </location>
</feature>
<evidence type="ECO:0000256" key="5">
    <source>
        <dbReference type="SAM" id="Coils"/>
    </source>
</evidence>
<gene>
    <name evidence="8 9 10 11 12" type="primary">MTUS1</name>
</gene>
<dbReference type="RefSeq" id="XP_025063325.1">
    <property type="nucleotide sequence ID" value="XM_025207540.1"/>
</dbReference>
<name>A0A1U8DH60_ALLSI</name>
<keyword evidence="3 5" id="KW-0175">Coiled coil</keyword>
<dbReference type="RefSeq" id="XP_006015922.1">
    <property type="nucleotide sequence ID" value="XM_006015860.3"/>
</dbReference>
<reference evidence="8 9" key="1">
    <citation type="submission" date="2025-04" db="UniProtKB">
        <authorList>
            <consortium name="RefSeq"/>
        </authorList>
    </citation>
    <scope>IDENTIFICATION</scope>
</reference>
<feature type="region of interest" description="Disordered" evidence="6">
    <location>
        <begin position="468"/>
        <end position="498"/>
    </location>
</feature>
<dbReference type="GO" id="GO:0005737">
    <property type="term" value="C:cytoplasm"/>
    <property type="evidence" value="ECO:0007669"/>
    <property type="project" value="TreeGrafter"/>
</dbReference>
<dbReference type="GeneID" id="102381029"/>
<dbReference type="GO" id="GO:0008017">
    <property type="term" value="F:microtubule binding"/>
    <property type="evidence" value="ECO:0007669"/>
    <property type="project" value="TreeGrafter"/>
</dbReference>
<feature type="compositionally biased region" description="Low complexity" evidence="6">
    <location>
        <begin position="545"/>
        <end position="562"/>
    </location>
</feature>
<evidence type="ECO:0000256" key="2">
    <source>
        <dbReference type="ARBA" id="ARBA00007585"/>
    </source>
</evidence>
<evidence type="ECO:0000313" key="10">
    <source>
        <dbReference type="RefSeq" id="XP_025063312.1"/>
    </source>
</evidence>
<feature type="compositionally biased region" description="Low complexity" evidence="6">
    <location>
        <begin position="768"/>
        <end position="781"/>
    </location>
</feature>
<comment type="subcellular location">
    <subcellularLocation>
        <location evidence="1">Nucleus</location>
    </subcellularLocation>
</comment>
<evidence type="ECO:0000313" key="8">
    <source>
        <dbReference type="RefSeq" id="XP_006015922.1"/>
    </source>
</evidence>
<accession>A0A1U8DH60</accession>
<feature type="region of interest" description="Disordered" evidence="6">
    <location>
        <begin position="602"/>
        <end position="633"/>
    </location>
</feature>
<keyword evidence="7" id="KW-1185">Reference proteome</keyword>
<dbReference type="KEGG" id="asn:102381029"/>
<dbReference type="GO" id="GO:0010758">
    <property type="term" value="P:regulation of macrophage chemotaxis"/>
    <property type="evidence" value="ECO:0007669"/>
    <property type="project" value="TreeGrafter"/>
</dbReference>
<comment type="similarity">
    <text evidence="2">Belongs to the MTUS1 family.</text>
</comment>
<evidence type="ECO:0000256" key="3">
    <source>
        <dbReference type="ARBA" id="ARBA00023054"/>
    </source>
</evidence>
<dbReference type="GO" id="GO:0005634">
    <property type="term" value="C:nucleus"/>
    <property type="evidence" value="ECO:0007669"/>
    <property type="project" value="UniProtKB-SubCell"/>
</dbReference>
<dbReference type="RefSeq" id="XP_025063309.1">
    <property type="nucleotide sequence ID" value="XM_025207524.1"/>
</dbReference>